<dbReference type="PROSITE" id="PS51186">
    <property type="entry name" value="GNAT"/>
    <property type="match status" value="1"/>
</dbReference>
<dbReference type="InterPro" id="IPR016181">
    <property type="entry name" value="Acyl_CoA_acyltransferase"/>
</dbReference>
<keyword evidence="5" id="KW-1185">Reference proteome</keyword>
<evidence type="ECO:0000256" key="1">
    <source>
        <dbReference type="ARBA" id="ARBA00022679"/>
    </source>
</evidence>
<dbReference type="PANTHER" id="PTHR43877">
    <property type="entry name" value="AMINOALKYLPHOSPHONATE N-ACETYLTRANSFERASE-RELATED-RELATED"/>
    <property type="match status" value="1"/>
</dbReference>
<feature type="non-terminal residue" evidence="4">
    <location>
        <position position="178"/>
    </location>
</feature>
<evidence type="ECO:0000313" key="4">
    <source>
        <dbReference type="EMBL" id="NKX50115.1"/>
    </source>
</evidence>
<dbReference type="Pfam" id="PF00583">
    <property type="entry name" value="Acetyltransf_1"/>
    <property type="match status" value="1"/>
</dbReference>
<organism evidence="4 5">
    <name type="scientific">Arthrobacter deserti</name>
    <dbReference type="NCBI Taxonomy" id="1742687"/>
    <lineage>
        <taxon>Bacteria</taxon>
        <taxon>Bacillati</taxon>
        <taxon>Actinomycetota</taxon>
        <taxon>Actinomycetes</taxon>
        <taxon>Micrococcales</taxon>
        <taxon>Micrococcaceae</taxon>
        <taxon>Arthrobacter</taxon>
    </lineage>
</organism>
<dbReference type="EMBL" id="JAAZSR010000063">
    <property type="protein sequence ID" value="NKX50115.1"/>
    <property type="molecule type" value="Genomic_DNA"/>
</dbReference>
<dbReference type="InterPro" id="IPR000182">
    <property type="entry name" value="GNAT_dom"/>
</dbReference>
<dbReference type="Proteomes" id="UP000523795">
    <property type="component" value="Unassembled WGS sequence"/>
</dbReference>
<protein>
    <submittedName>
        <fullName evidence="4">GNAT family N-acetyltransferase</fullName>
    </submittedName>
</protein>
<dbReference type="SUPFAM" id="SSF55729">
    <property type="entry name" value="Acyl-CoA N-acyltransferases (Nat)"/>
    <property type="match status" value="1"/>
</dbReference>
<keyword evidence="1" id="KW-0808">Transferase</keyword>
<sequence length="178" mass="19211">MEAEPVRIRRLEIPAGPGAAGGEVAASARLANLVTCLLWGSNDHWRSPAVQLEQVRGSEDRETRLWAALAAGRHVGRAELSLPLADNLHLAEIAVMVHPRYRRRGIGRRLLEAAGDSARAAGRTVMVSWSGHRAGFDPEGPGTIRARTGHGTLPAAAPAVRFARACGYELEQVDRFSR</sequence>
<dbReference type="InterPro" id="IPR050832">
    <property type="entry name" value="Bact_Acetyltransf"/>
</dbReference>
<dbReference type="Gene3D" id="3.40.630.30">
    <property type="match status" value="1"/>
</dbReference>
<reference evidence="4 5" key="1">
    <citation type="submission" date="2020-04" db="EMBL/GenBank/DDBJ databases">
        <authorList>
            <person name="Liu S."/>
        </authorList>
    </citation>
    <scope>NUCLEOTIDE SEQUENCE [LARGE SCALE GENOMIC DNA]</scope>
    <source>
        <strain evidence="4 5">CGMCC 1.15091</strain>
    </source>
</reference>
<name>A0ABX1JND4_9MICC</name>
<evidence type="ECO:0000259" key="3">
    <source>
        <dbReference type="PROSITE" id="PS51186"/>
    </source>
</evidence>
<feature type="domain" description="N-acetyltransferase" evidence="3">
    <location>
        <begin position="23"/>
        <end position="178"/>
    </location>
</feature>
<gene>
    <name evidence="4" type="ORF">HER39_05935</name>
</gene>
<proteinExistence type="predicted"/>
<keyword evidence="2" id="KW-0012">Acyltransferase</keyword>
<evidence type="ECO:0000313" key="5">
    <source>
        <dbReference type="Proteomes" id="UP000523795"/>
    </source>
</evidence>
<accession>A0ABX1JND4</accession>
<comment type="caution">
    <text evidence="4">The sequence shown here is derived from an EMBL/GenBank/DDBJ whole genome shotgun (WGS) entry which is preliminary data.</text>
</comment>
<evidence type="ECO:0000256" key="2">
    <source>
        <dbReference type="ARBA" id="ARBA00023315"/>
    </source>
</evidence>